<organism evidence="8 9">
    <name type="scientific">Pontiella desulfatans</name>
    <dbReference type="NCBI Taxonomy" id="2750659"/>
    <lineage>
        <taxon>Bacteria</taxon>
        <taxon>Pseudomonadati</taxon>
        <taxon>Kiritimatiellota</taxon>
        <taxon>Kiritimatiellia</taxon>
        <taxon>Kiritimatiellales</taxon>
        <taxon>Pontiellaceae</taxon>
        <taxon>Pontiella</taxon>
    </lineage>
</organism>
<gene>
    <name evidence="8" type="ORF">PDESU_04326</name>
</gene>
<evidence type="ECO:0000256" key="5">
    <source>
        <dbReference type="SAM" id="MobiDB-lite"/>
    </source>
</evidence>
<evidence type="ECO:0000313" key="8">
    <source>
        <dbReference type="EMBL" id="VGO15741.1"/>
    </source>
</evidence>
<dbReference type="PROSITE" id="PS00149">
    <property type="entry name" value="SULFATASE_2"/>
    <property type="match status" value="1"/>
</dbReference>
<dbReference type="GO" id="GO:0046872">
    <property type="term" value="F:metal ion binding"/>
    <property type="evidence" value="ECO:0007669"/>
    <property type="project" value="UniProtKB-KW"/>
</dbReference>
<evidence type="ECO:0000256" key="6">
    <source>
        <dbReference type="SAM" id="SignalP"/>
    </source>
</evidence>
<evidence type="ECO:0000313" key="9">
    <source>
        <dbReference type="Proteomes" id="UP000366872"/>
    </source>
</evidence>
<feature type="domain" description="Sulfatase N-terminal" evidence="7">
    <location>
        <begin position="26"/>
        <end position="361"/>
    </location>
</feature>
<dbReference type="InterPro" id="IPR017850">
    <property type="entry name" value="Alkaline_phosphatase_core_sf"/>
</dbReference>
<accession>A0A6C2U899</accession>
<comment type="similarity">
    <text evidence="1">Belongs to the sulfatase family.</text>
</comment>
<dbReference type="Gene3D" id="3.40.720.10">
    <property type="entry name" value="Alkaline Phosphatase, subunit A"/>
    <property type="match status" value="1"/>
</dbReference>
<dbReference type="Pfam" id="PF00884">
    <property type="entry name" value="Sulfatase"/>
    <property type="match status" value="1"/>
</dbReference>
<reference evidence="8 9" key="1">
    <citation type="submission" date="2019-04" db="EMBL/GenBank/DDBJ databases">
        <authorList>
            <person name="Van Vliet M D."/>
        </authorList>
    </citation>
    <scope>NUCLEOTIDE SEQUENCE [LARGE SCALE GENOMIC DNA]</scope>
    <source>
        <strain evidence="8 9">F1</strain>
    </source>
</reference>
<protein>
    <submittedName>
        <fullName evidence="8">Arylsulfatase</fullName>
    </submittedName>
</protein>
<name>A0A6C2U899_PONDE</name>
<evidence type="ECO:0000256" key="3">
    <source>
        <dbReference type="ARBA" id="ARBA00022801"/>
    </source>
</evidence>
<keyword evidence="2" id="KW-0479">Metal-binding</keyword>
<feature type="signal peptide" evidence="6">
    <location>
        <begin position="1"/>
        <end position="22"/>
    </location>
</feature>
<dbReference type="SUPFAM" id="SSF53649">
    <property type="entry name" value="Alkaline phosphatase-like"/>
    <property type="match status" value="1"/>
</dbReference>
<evidence type="ECO:0000256" key="1">
    <source>
        <dbReference type="ARBA" id="ARBA00008779"/>
    </source>
</evidence>
<evidence type="ECO:0000256" key="4">
    <source>
        <dbReference type="ARBA" id="ARBA00022837"/>
    </source>
</evidence>
<sequence length="545" mass="60521">MIKKPITIGMVAGALLVANALAAEKPNIIFFIVDDYDKAETSVYGGNVLTPNLERMAKNGLTFNNAHMTSTVCTPSRYTCMTGRYASSSYSDALYAECPEGTQTLPAFNVALEPDNMNVARVLADNGYVTGMIGKFHAGGHHVEGGEADIPQNTPYTDELNEKQYRLEKQHRETIKSFGYTWAKNIYMGNTKAPFKGHNPEWTISAALEFVEEFKDEPFFLYYGTTLLHGPNKSWYQSLKEPLVSDEGMLEKPLGLMDRESVITRLEAAGIDPEENAGYLWMDDTLGLLLDKLEALGIADNTLVCFVADHGSKRKGSLYTIDGTEVPCIISWPAGLKKDVVTEELIQNTDFVPTWFELAGAKLPEGYKMDGVSMAPLFRDQKTPIRDYVFNEMGASRAVKTKEWSYMTLRYTTDQVEAMRNNEKMIGKTLTGLSGGISRGASNPNAVSYNQLYNLKRDRAETNNLADNPEHAGTVKELRAMLAKELLTFEGRPYGEFVPGGNALAAGAYDDILAKIKKHQENPVSKREKKKESKKAGKKGRRNKE</sequence>
<dbReference type="EMBL" id="CAAHFG010000003">
    <property type="protein sequence ID" value="VGO15741.1"/>
    <property type="molecule type" value="Genomic_DNA"/>
</dbReference>
<evidence type="ECO:0000256" key="2">
    <source>
        <dbReference type="ARBA" id="ARBA00022723"/>
    </source>
</evidence>
<feature type="compositionally biased region" description="Basic residues" evidence="5">
    <location>
        <begin position="536"/>
        <end position="545"/>
    </location>
</feature>
<dbReference type="InterPro" id="IPR024607">
    <property type="entry name" value="Sulfatase_CS"/>
</dbReference>
<feature type="region of interest" description="Disordered" evidence="5">
    <location>
        <begin position="518"/>
        <end position="545"/>
    </location>
</feature>
<keyword evidence="3" id="KW-0378">Hydrolase</keyword>
<dbReference type="AlphaFoldDB" id="A0A6C2U899"/>
<dbReference type="Proteomes" id="UP000366872">
    <property type="component" value="Unassembled WGS sequence"/>
</dbReference>
<feature type="compositionally biased region" description="Basic and acidic residues" evidence="5">
    <location>
        <begin position="519"/>
        <end position="535"/>
    </location>
</feature>
<dbReference type="PANTHER" id="PTHR42693:SF53">
    <property type="entry name" value="ENDO-4-O-SULFATASE"/>
    <property type="match status" value="1"/>
</dbReference>
<proteinExistence type="inferred from homology"/>
<feature type="chain" id="PRO_5028860324" evidence="6">
    <location>
        <begin position="23"/>
        <end position="545"/>
    </location>
</feature>
<dbReference type="InterPro" id="IPR000917">
    <property type="entry name" value="Sulfatase_N"/>
</dbReference>
<keyword evidence="6" id="KW-0732">Signal</keyword>
<dbReference type="RefSeq" id="WP_222847268.1">
    <property type="nucleotide sequence ID" value="NZ_CAAHFG010000003.1"/>
</dbReference>
<keyword evidence="4" id="KW-0106">Calcium</keyword>
<dbReference type="InterPro" id="IPR050738">
    <property type="entry name" value="Sulfatase"/>
</dbReference>
<dbReference type="GO" id="GO:0004065">
    <property type="term" value="F:arylsulfatase activity"/>
    <property type="evidence" value="ECO:0007669"/>
    <property type="project" value="TreeGrafter"/>
</dbReference>
<keyword evidence="9" id="KW-1185">Reference proteome</keyword>
<dbReference type="PANTHER" id="PTHR42693">
    <property type="entry name" value="ARYLSULFATASE FAMILY MEMBER"/>
    <property type="match status" value="1"/>
</dbReference>
<evidence type="ECO:0000259" key="7">
    <source>
        <dbReference type="Pfam" id="PF00884"/>
    </source>
</evidence>